<evidence type="ECO:0000256" key="4">
    <source>
        <dbReference type="SAM" id="MobiDB-lite"/>
    </source>
</evidence>
<evidence type="ECO:0000256" key="3">
    <source>
        <dbReference type="ARBA" id="ARBA00023242"/>
    </source>
</evidence>
<keyword evidence="7" id="KW-1185">Reference proteome</keyword>
<sequence>MDSQRQNDSPQQLVYRESQEIFGFKKSSQNDDFVRSPQILYEFYSEDPIQLELFRNMSQEQQQQHLRQEESQRFINVIEQPDQTQEEKDSNLGLEQEQNQEQSKINEQHQQNIHTLQKKQENEEQAFKYFQILQNDPSEIQKLQQQPCNCKNSGCLKRYCRCFHSGRMCLKECQCSEDCQNNEQHQEQRNNAIIHVDQKCYRNRRMPRDALFKLDVIYGCSCTKSKCRKRYCECYLRNQKCTDKCKCFDCYMNGFKMTYPPFL</sequence>
<comment type="subcellular location">
    <subcellularLocation>
        <location evidence="1">Nucleus</location>
    </subcellularLocation>
</comment>
<feature type="region of interest" description="Disordered" evidence="4">
    <location>
        <begin position="80"/>
        <end position="107"/>
    </location>
</feature>
<protein>
    <recommendedName>
        <fullName evidence="5">CRC domain-containing protein</fullName>
    </recommendedName>
</protein>
<dbReference type="HOGENOM" id="CLU_1130890_0_0_1"/>
<feature type="domain" description="CRC" evidence="5">
    <location>
        <begin position="144"/>
        <end position="255"/>
    </location>
</feature>
<dbReference type="PROSITE" id="PS51634">
    <property type="entry name" value="CRC"/>
    <property type="match status" value="1"/>
</dbReference>
<dbReference type="Proteomes" id="UP000000600">
    <property type="component" value="Unassembled WGS sequence"/>
</dbReference>
<dbReference type="GO" id="GO:0005634">
    <property type="term" value="C:nucleus"/>
    <property type="evidence" value="ECO:0000318"/>
    <property type="project" value="GO_Central"/>
</dbReference>
<dbReference type="Pfam" id="PF03638">
    <property type="entry name" value="TCR"/>
    <property type="match status" value="2"/>
</dbReference>
<dbReference type="STRING" id="5888.A0D9R6"/>
<dbReference type="OrthoDB" id="6283463at2759"/>
<dbReference type="OMA" id="CQNNEQH"/>
<evidence type="ECO:0000256" key="1">
    <source>
        <dbReference type="ARBA" id="ARBA00004123"/>
    </source>
</evidence>
<evidence type="ECO:0000256" key="2">
    <source>
        <dbReference type="ARBA" id="ARBA00007267"/>
    </source>
</evidence>
<gene>
    <name evidence="6" type="ORF">GSPATT00014714001</name>
</gene>
<dbReference type="AlphaFoldDB" id="A0D9R6"/>
<organism evidence="6 7">
    <name type="scientific">Paramecium tetraurelia</name>
    <dbReference type="NCBI Taxonomy" id="5888"/>
    <lineage>
        <taxon>Eukaryota</taxon>
        <taxon>Sar</taxon>
        <taxon>Alveolata</taxon>
        <taxon>Ciliophora</taxon>
        <taxon>Intramacronucleata</taxon>
        <taxon>Oligohymenophorea</taxon>
        <taxon>Peniculida</taxon>
        <taxon>Parameciidae</taxon>
        <taxon>Paramecium</taxon>
    </lineage>
</organism>
<dbReference type="KEGG" id="ptm:GSPATT00014714001"/>
<evidence type="ECO:0000313" key="6">
    <source>
        <dbReference type="EMBL" id="CAK79783.1"/>
    </source>
</evidence>
<keyword evidence="3" id="KW-0539">Nucleus</keyword>
<dbReference type="PANTHER" id="PTHR12446">
    <property type="entry name" value="TESMIN/TSO1-RELATED"/>
    <property type="match status" value="1"/>
</dbReference>
<dbReference type="eggNOG" id="KOG1171">
    <property type="taxonomic scope" value="Eukaryota"/>
</dbReference>
<dbReference type="GeneID" id="5032965"/>
<dbReference type="InterPro" id="IPR028307">
    <property type="entry name" value="Lin-54_fam"/>
</dbReference>
<dbReference type="GO" id="GO:0006355">
    <property type="term" value="P:regulation of DNA-templated transcription"/>
    <property type="evidence" value="ECO:0000318"/>
    <property type="project" value="GO_Central"/>
</dbReference>
<dbReference type="InterPro" id="IPR033467">
    <property type="entry name" value="Tesmin/TSO1-like_CXC"/>
</dbReference>
<evidence type="ECO:0000259" key="5">
    <source>
        <dbReference type="PROSITE" id="PS51634"/>
    </source>
</evidence>
<evidence type="ECO:0000313" key="7">
    <source>
        <dbReference type="Proteomes" id="UP000000600"/>
    </source>
</evidence>
<proteinExistence type="inferred from homology"/>
<dbReference type="InParanoid" id="A0D9R6"/>
<dbReference type="InterPro" id="IPR005172">
    <property type="entry name" value="CRC"/>
</dbReference>
<comment type="similarity">
    <text evidence="2">Belongs to the lin-54 family.</text>
</comment>
<dbReference type="EMBL" id="CT868341">
    <property type="protein sequence ID" value="CAK79783.1"/>
    <property type="molecule type" value="Genomic_DNA"/>
</dbReference>
<dbReference type="RefSeq" id="XP_001447180.1">
    <property type="nucleotide sequence ID" value="XM_001447143.1"/>
</dbReference>
<dbReference type="PANTHER" id="PTHR12446:SF34">
    <property type="entry name" value="PROTEIN LIN-54 HOMOLOG"/>
    <property type="match status" value="1"/>
</dbReference>
<reference evidence="6 7" key="1">
    <citation type="journal article" date="2006" name="Nature">
        <title>Global trends of whole-genome duplications revealed by the ciliate Paramecium tetraurelia.</title>
        <authorList>
            <consortium name="Genoscope"/>
            <person name="Aury J.-M."/>
            <person name="Jaillon O."/>
            <person name="Duret L."/>
            <person name="Noel B."/>
            <person name="Jubin C."/>
            <person name="Porcel B.M."/>
            <person name="Segurens B."/>
            <person name="Daubin V."/>
            <person name="Anthouard V."/>
            <person name="Aiach N."/>
            <person name="Arnaiz O."/>
            <person name="Billaut A."/>
            <person name="Beisson J."/>
            <person name="Blanc I."/>
            <person name="Bouhouche K."/>
            <person name="Camara F."/>
            <person name="Duharcourt S."/>
            <person name="Guigo R."/>
            <person name="Gogendeau D."/>
            <person name="Katinka M."/>
            <person name="Keller A.-M."/>
            <person name="Kissmehl R."/>
            <person name="Klotz C."/>
            <person name="Koll F."/>
            <person name="Le Moue A."/>
            <person name="Lepere C."/>
            <person name="Malinsky S."/>
            <person name="Nowacki M."/>
            <person name="Nowak J.K."/>
            <person name="Plattner H."/>
            <person name="Poulain J."/>
            <person name="Ruiz F."/>
            <person name="Serrano V."/>
            <person name="Zagulski M."/>
            <person name="Dessen P."/>
            <person name="Betermier M."/>
            <person name="Weissenbach J."/>
            <person name="Scarpelli C."/>
            <person name="Schachter V."/>
            <person name="Sperling L."/>
            <person name="Meyer E."/>
            <person name="Cohen J."/>
            <person name="Wincker P."/>
        </authorList>
    </citation>
    <scope>NUCLEOTIDE SEQUENCE [LARGE SCALE GENOMIC DNA]</scope>
    <source>
        <strain evidence="6 7">Stock d4-2</strain>
    </source>
</reference>
<name>A0D9R6_PARTE</name>
<dbReference type="SMART" id="SM01114">
    <property type="entry name" value="CXC"/>
    <property type="match status" value="2"/>
</dbReference>
<accession>A0D9R6</accession>